<reference evidence="4 5" key="1">
    <citation type="submission" date="2020-08" db="EMBL/GenBank/DDBJ databases">
        <authorList>
            <person name="Liu C."/>
            <person name="Sun Q."/>
        </authorList>
    </citation>
    <scope>NUCLEOTIDE SEQUENCE [LARGE SCALE GENOMIC DNA]</scope>
    <source>
        <strain evidence="4 5">NSJ-29</strain>
    </source>
</reference>
<dbReference type="InterPro" id="IPR055382">
    <property type="entry name" value="DUF7601"/>
</dbReference>
<proteinExistence type="predicted"/>
<keyword evidence="1" id="KW-0812">Transmembrane</keyword>
<sequence>MKKRFLSRLSAAVAAGILTVAALGFNVYAAGAGNSKGNVSFEKTLDMAGAEGASVPDVTFGWTIVPGTGVAATGSNPEILAGVGQPVVSDVAYSHTDSAEDLTKTAAVDFSNVIFPAPGIYRYVVTEEASQNADVTNDSNRVRYLDIYVENGTEPDTYVISHSVLLTEAVTPGLDGKYGDGTSGKSSGYVNAYETYSLTLSKEVTGSMGNKGQEFDFTVEFTGPANAVFTYGNETISLDGQGKASVTGISLSDGDSIEITGIPSTVTYKITENIASTEGYTTSYQINNGAAADGTVTGSQTMGKADHTVAFTNNKEAVTPTGIFMNCVPFVLMVALAAAAAFLFLRRRNRA</sequence>
<dbReference type="AlphaFoldDB" id="A0A7G9GCU2"/>
<feature type="domain" description="DUF7601" evidence="3">
    <location>
        <begin position="197"/>
        <end position="315"/>
    </location>
</feature>
<evidence type="ECO:0000313" key="5">
    <source>
        <dbReference type="Proteomes" id="UP000515860"/>
    </source>
</evidence>
<keyword evidence="5" id="KW-1185">Reference proteome</keyword>
<evidence type="ECO:0000256" key="2">
    <source>
        <dbReference type="SAM" id="SignalP"/>
    </source>
</evidence>
<dbReference type="Pfam" id="PF24547">
    <property type="entry name" value="DUF7601"/>
    <property type="match status" value="1"/>
</dbReference>
<feature type="chain" id="PRO_5028949049" description="DUF7601 domain-containing protein" evidence="2">
    <location>
        <begin position="30"/>
        <end position="351"/>
    </location>
</feature>
<keyword evidence="2" id="KW-0732">Signal</keyword>
<organism evidence="4 5">
    <name type="scientific">Wansuia hejianensis</name>
    <dbReference type="NCBI Taxonomy" id="2763667"/>
    <lineage>
        <taxon>Bacteria</taxon>
        <taxon>Bacillati</taxon>
        <taxon>Bacillota</taxon>
        <taxon>Clostridia</taxon>
        <taxon>Lachnospirales</taxon>
        <taxon>Lachnospiraceae</taxon>
        <taxon>Wansuia</taxon>
    </lineage>
</organism>
<dbReference type="RefSeq" id="WP_249328838.1">
    <property type="nucleotide sequence ID" value="NZ_CP060635.1"/>
</dbReference>
<dbReference type="KEGG" id="whj:H9Q79_17525"/>
<dbReference type="InterPro" id="IPR038174">
    <property type="entry name" value="Strep_pil_link_sf"/>
</dbReference>
<accession>A0A7G9GCU2</accession>
<protein>
    <recommendedName>
        <fullName evidence="3">DUF7601 domain-containing protein</fullName>
    </recommendedName>
</protein>
<feature type="signal peptide" evidence="2">
    <location>
        <begin position="1"/>
        <end position="29"/>
    </location>
</feature>
<gene>
    <name evidence="4" type="ORF">H9Q79_17525</name>
</gene>
<name>A0A7G9GCU2_9FIRM</name>
<dbReference type="Proteomes" id="UP000515860">
    <property type="component" value="Chromosome"/>
</dbReference>
<keyword evidence="1" id="KW-1133">Transmembrane helix</keyword>
<dbReference type="EMBL" id="CP060635">
    <property type="protein sequence ID" value="QNM08624.1"/>
    <property type="molecule type" value="Genomic_DNA"/>
</dbReference>
<dbReference type="Gene3D" id="2.60.40.3050">
    <property type="match status" value="1"/>
</dbReference>
<dbReference type="Gene3D" id="2.60.40.1140">
    <property type="entry name" value="Collagen-binding surface protein Cna, B-type domain"/>
    <property type="match status" value="1"/>
</dbReference>
<evidence type="ECO:0000259" key="3">
    <source>
        <dbReference type="Pfam" id="PF24547"/>
    </source>
</evidence>
<evidence type="ECO:0000256" key="1">
    <source>
        <dbReference type="SAM" id="Phobius"/>
    </source>
</evidence>
<keyword evidence="1" id="KW-0472">Membrane</keyword>
<feature type="transmembrane region" description="Helical" evidence="1">
    <location>
        <begin position="323"/>
        <end position="345"/>
    </location>
</feature>
<evidence type="ECO:0000313" key="4">
    <source>
        <dbReference type="EMBL" id="QNM08624.1"/>
    </source>
</evidence>